<gene>
    <name evidence="1" type="ORF">CBYS24578_00012546</name>
</gene>
<evidence type="ECO:0000313" key="2">
    <source>
        <dbReference type="Proteomes" id="UP000754883"/>
    </source>
</evidence>
<proteinExistence type="predicted"/>
<name>A0A9N9UK22_9HYPO</name>
<accession>A0A9N9UK22</accession>
<organism evidence="1 2">
    <name type="scientific">Clonostachys byssicola</name>
    <dbReference type="NCBI Taxonomy" id="160290"/>
    <lineage>
        <taxon>Eukaryota</taxon>
        <taxon>Fungi</taxon>
        <taxon>Dikarya</taxon>
        <taxon>Ascomycota</taxon>
        <taxon>Pezizomycotina</taxon>
        <taxon>Sordariomycetes</taxon>
        <taxon>Hypocreomycetidae</taxon>
        <taxon>Hypocreales</taxon>
        <taxon>Bionectriaceae</taxon>
        <taxon>Clonostachys</taxon>
    </lineage>
</organism>
<keyword evidence="2" id="KW-1185">Reference proteome</keyword>
<dbReference type="EMBL" id="CABFNO020001469">
    <property type="protein sequence ID" value="CAG9990318.1"/>
    <property type="molecule type" value="Genomic_DNA"/>
</dbReference>
<protein>
    <submittedName>
        <fullName evidence="1">Uncharacterized protein</fullName>
    </submittedName>
</protein>
<sequence length="88" mass="9766">MALSHCVWTIYTSYSSEAWEDVTELMVLAINSPSESSLKNTSGGTSTIMTWKKKMAVRVDSNSGLGTEKEKLQAIFGDEKKVEPNVEY</sequence>
<comment type="caution">
    <text evidence="1">The sequence shown here is derived from an EMBL/GenBank/DDBJ whole genome shotgun (WGS) entry which is preliminary data.</text>
</comment>
<reference evidence="1" key="1">
    <citation type="submission" date="2021-10" db="EMBL/GenBank/DDBJ databases">
        <authorList>
            <person name="Piombo E."/>
        </authorList>
    </citation>
    <scope>NUCLEOTIDE SEQUENCE</scope>
</reference>
<dbReference type="AlphaFoldDB" id="A0A9N9UK22"/>
<dbReference type="OrthoDB" id="5342924at2759"/>
<evidence type="ECO:0000313" key="1">
    <source>
        <dbReference type="EMBL" id="CAG9990318.1"/>
    </source>
</evidence>
<dbReference type="Proteomes" id="UP000754883">
    <property type="component" value="Unassembled WGS sequence"/>
</dbReference>